<feature type="transmembrane region" description="Helical" evidence="8">
    <location>
        <begin position="170"/>
        <end position="189"/>
    </location>
</feature>
<feature type="region of interest" description="Disordered" evidence="7">
    <location>
        <begin position="237"/>
        <end position="273"/>
    </location>
</feature>
<protein>
    <recommendedName>
        <fullName evidence="9">VTT domain-containing protein</fullName>
    </recommendedName>
</protein>
<evidence type="ECO:0000256" key="8">
    <source>
        <dbReference type="SAM" id="Phobius"/>
    </source>
</evidence>
<evidence type="ECO:0000256" key="5">
    <source>
        <dbReference type="ARBA" id="ARBA00022989"/>
    </source>
</evidence>
<feature type="transmembrane region" description="Helical" evidence="8">
    <location>
        <begin position="7"/>
        <end position="36"/>
    </location>
</feature>
<dbReference type="RefSeq" id="WP_285739496.1">
    <property type="nucleotide sequence ID" value="NZ_BSSA01000029.1"/>
</dbReference>
<comment type="caution">
    <text evidence="10">The sequence shown here is derived from an EMBL/GenBank/DDBJ whole genome shotgun (WGS) entry which is preliminary data.</text>
</comment>
<evidence type="ECO:0000259" key="9">
    <source>
        <dbReference type="Pfam" id="PF09335"/>
    </source>
</evidence>
<evidence type="ECO:0000313" key="11">
    <source>
        <dbReference type="Proteomes" id="UP001165041"/>
    </source>
</evidence>
<feature type="region of interest" description="Disordered" evidence="7">
    <location>
        <begin position="287"/>
        <end position="340"/>
    </location>
</feature>
<dbReference type="Proteomes" id="UP001165041">
    <property type="component" value="Unassembled WGS sequence"/>
</dbReference>
<accession>A0A9W6QB96</accession>
<dbReference type="EMBL" id="BSSA01000029">
    <property type="protein sequence ID" value="GLW73875.1"/>
    <property type="molecule type" value="Genomic_DNA"/>
</dbReference>
<reference evidence="10" key="1">
    <citation type="submission" date="2023-02" db="EMBL/GenBank/DDBJ databases">
        <title>Kitasatospora phosalacinea NBRC 14627.</title>
        <authorList>
            <person name="Ichikawa N."/>
            <person name="Sato H."/>
            <person name="Tonouchi N."/>
        </authorList>
    </citation>
    <scope>NUCLEOTIDE SEQUENCE</scope>
    <source>
        <strain evidence="10">NBRC 14627</strain>
    </source>
</reference>
<gene>
    <name evidence="10" type="ORF">Kpho02_61730</name>
</gene>
<evidence type="ECO:0000256" key="7">
    <source>
        <dbReference type="SAM" id="MobiDB-lite"/>
    </source>
</evidence>
<name>A0A9W6QB96_9ACTN</name>
<evidence type="ECO:0000313" key="10">
    <source>
        <dbReference type="EMBL" id="GLW73875.1"/>
    </source>
</evidence>
<dbReference type="PANTHER" id="PTHR30353">
    <property type="entry name" value="INNER MEMBRANE PROTEIN DEDA-RELATED"/>
    <property type="match status" value="1"/>
</dbReference>
<evidence type="ECO:0000256" key="2">
    <source>
        <dbReference type="ARBA" id="ARBA00010792"/>
    </source>
</evidence>
<comment type="subcellular location">
    <subcellularLocation>
        <location evidence="1">Cell membrane</location>
        <topology evidence="1">Multi-pass membrane protein</topology>
    </subcellularLocation>
</comment>
<proteinExistence type="inferred from homology"/>
<comment type="similarity">
    <text evidence="2">Belongs to the DedA family.</text>
</comment>
<feature type="domain" description="VTT" evidence="9">
    <location>
        <begin position="36"/>
        <end position="161"/>
    </location>
</feature>
<evidence type="ECO:0000256" key="3">
    <source>
        <dbReference type="ARBA" id="ARBA00022475"/>
    </source>
</evidence>
<feature type="region of interest" description="Disordered" evidence="7">
    <location>
        <begin position="194"/>
        <end position="214"/>
    </location>
</feature>
<dbReference type="InterPro" id="IPR032818">
    <property type="entry name" value="DedA-like"/>
</dbReference>
<dbReference type="PANTHER" id="PTHR30353:SF0">
    <property type="entry name" value="TRANSMEMBRANE PROTEIN"/>
    <property type="match status" value="1"/>
</dbReference>
<dbReference type="Pfam" id="PF09335">
    <property type="entry name" value="VTT_dom"/>
    <property type="match status" value="1"/>
</dbReference>
<feature type="compositionally biased region" description="Gly residues" evidence="7">
    <location>
        <begin position="199"/>
        <end position="210"/>
    </location>
</feature>
<keyword evidence="4 8" id="KW-0812">Transmembrane</keyword>
<dbReference type="InterPro" id="IPR032816">
    <property type="entry name" value="VTT_dom"/>
</dbReference>
<keyword evidence="5 8" id="KW-1133">Transmembrane helix</keyword>
<dbReference type="AlphaFoldDB" id="A0A9W6QB96"/>
<evidence type="ECO:0000256" key="4">
    <source>
        <dbReference type="ARBA" id="ARBA00022692"/>
    </source>
</evidence>
<dbReference type="GO" id="GO:0005886">
    <property type="term" value="C:plasma membrane"/>
    <property type="evidence" value="ECO:0007669"/>
    <property type="project" value="UniProtKB-SubCell"/>
</dbReference>
<organism evidence="10 11">
    <name type="scientific">Kitasatospora phosalacinea</name>
    <dbReference type="NCBI Taxonomy" id="2065"/>
    <lineage>
        <taxon>Bacteria</taxon>
        <taxon>Bacillati</taxon>
        <taxon>Actinomycetota</taxon>
        <taxon>Actinomycetes</taxon>
        <taxon>Kitasatosporales</taxon>
        <taxon>Streptomycetaceae</taxon>
        <taxon>Kitasatospora</taxon>
    </lineage>
</organism>
<keyword evidence="3" id="KW-1003">Cell membrane</keyword>
<sequence>MTGPAEVLGLLPAGGAYALVAAVVLGESVLVVGAFVPTFTVLLTAGALARAGCLDLPLLTATAAGAAALADFLAHRTGRALGPRLRTCRPARRLPAAAWERVEKLLSRHGGRAVFAARFLPVARTLAPHLVGAAGTPYRRIAPFGLGAALLWATAETGAGYLALATWRPGAAPVTGAVIVVVAAVAVRARRRRRTVRGRSGGTRGGGDGGAVRRVANGVPESSLEGGRNRVVRAWSGTGGAQAGQSRSCARGAGGGPARAVGERRPVPGGRAPRVAPDVLAAVAAPRSCGGATDSEIHEDRQQRAGRRPQITGTASLLPVHHAAEQAPRVLRPGAAVGLP</sequence>
<keyword evidence="6 8" id="KW-0472">Membrane</keyword>
<evidence type="ECO:0000256" key="6">
    <source>
        <dbReference type="ARBA" id="ARBA00023136"/>
    </source>
</evidence>
<feature type="transmembrane region" description="Helical" evidence="8">
    <location>
        <begin position="144"/>
        <end position="164"/>
    </location>
</feature>
<evidence type="ECO:0000256" key="1">
    <source>
        <dbReference type="ARBA" id="ARBA00004651"/>
    </source>
</evidence>